<sequence>MLSRPTILLSALAAFTSALPVDQALEPRVCGTINLPSTQISLQQAAPDTSFSNTAAGDLSISLSQSVSNTGQVINKVSSLIGFTTPPSGSYGCTLGITFPSNNPFTNLSGVSPTLDVYTVPSLPAGAPTWNNVQKGSLFGTVTVAAGQSTTINSESCGSGLNFVIEYAGWVTGAGSVGWTEYINALNGAGLRGVFLNFNC</sequence>
<gene>
    <name evidence="3" type="ORF">LSUE1_G004886</name>
</gene>
<keyword evidence="1" id="KW-0732">Signal</keyword>
<feature type="chain" id="PRO_5035826793" description="Ubiquitin 3 binding protein But2 C-terminal domain-containing protein" evidence="1">
    <location>
        <begin position="19"/>
        <end position="200"/>
    </location>
</feature>
<dbReference type="InterPro" id="IPR018620">
    <property type="entry name" value="Ubiquitin3-bd_protein_But2_C"/>
</dbReference>
<feature type="domain" description="Ubiquitin 3 binding protein But2 C-terminal" evidence="2">
    <location>
        <begin position="68"/>
        <end position="169"/>
    </location>
</feature>
<evidence type="ECO:0000313" key="4">
    <source>
        <dbReference type="Proteomes" id="UP000469558"/>
    </source>
</evidence>
<keyword evidence="4" id="KW-1185">Reference proteome</keyword>
<dbReference type="Pfam" id="PF09792">
    <property type="entry name" value="But2"/>
    <property type="match status" value="1"/>
</dbReference>
<accession>A0A8T9CCL3</accession>
<comment type="caution">
    <text evidence="3">The sequence shown here is derived from an EMBL/GenBank/DDBJ whole genome shotgun (WGS) entry which is preliminary data.</text>
</comment>
<proteinExistence type="predicted"/>
<feature type="signal peptide" evidence="1">
    <location>
        <begin position="1"/>
        <end position="18"/>
    </location>
</feature>
<name>A0A8T9CCL3_9HELO</name>
<evidence type="ECO:0000256" key="1">
    <source>
        <dbReference type="SAM" id="SignalP"/>
    </source>
</evidence>
<dbReference type="AlphaFoldDB" id="A0A8T9CCL3"/>
<protein>
    <recommendedName>
        <fullName evidence="2">Ubiquitin 3 binding protein But2 C-terminal domain-containing protein</fullName>
    </recommendedName>
</protein>
<dbReference type="Proteomes" id="UP000469558">
    <property type="component" value="Unassembled WGS sequence"/>
</dbReference>
<dbReference type="EMBL" id="QGMK01000185">
    <property type="protein sequence ID" value="TVY83509.1"/>
    <property type="molecule type" value="Genomic_DNA"/>
</dbReference>
<organism evidence="3 4">
    <name type="scientific">Lachnellula suecica</name>
    <dbReference type="NCBI Taxonomy" id="602035"/>
    <lineage>
        <taxon>Eukaryota</taxon>
        <taxon>Fungi</taxon>
        <taxon>Dikarya</taxon>
        <taxon>Ascomycota</taxon>
        <taxon>Pezizomycotina</taxon>
        <taxon>Leotiomycetes</taxon>
        <taxon>Helotiales</taxon>
        <taxon>Lachnaceae</taxon>
        <taxon>Lachnellula</taxon>
    </lineage>
</organism>
<evidence type="ECO:0000259" key="2">
    <source>
        <dbReference type="Pfam" id="PF09792"/>
    </source>
</evidence>
<dbReference type="OrthoDB" id="5308323at2759"/>
<evidence type="ECO:0000313" key="3">
    <source>
        <dbReference type="EMBL" id="TVY83509.1"/>
    </source>
</evidence>
<reference evidence="3 4" key="1">
    <citation type="submission" date="2018-05" db="EMBL/GenBank/DDBJ databases">
        <title>Genome sequencing and assembly of the regulated plant pathogen Lachnellula willkommii and related sister species for the development of diagnostic species identification markers.</title>
        <authorList>
            <person name="Giroux E."/>
            <person name="Bilodeau G."/>
        </authorList>
    </citation>
    <scope>NUCLEOTIDE SEQUENCE [LARGE SCALE GENOMIC DNA]</scope>
    <source>
        <strain evidence="3 4">CBS 268.59</strain>
    </source>
</reference>